<dbReference type="Proteomes" id="UP000069705">
    <property type="component" value="Unassembled WGS sequence"/>
</dbReference>
<dbReference type="EMBL" id="BCSZ01000035">
    <property type="protein sequence ID" value="GAT03687.1"/>
    <property type="molecule type" value="Genomic_DNA"/>
</dbReference>
<dbReference type="RefSeq" id="WP_061264278.1">
    <property type="nucleotide sequence ID" value="NZ_BCSZ01000035.1"/>
</dbReference>
<feature type="domain" description="DUF6985" evidence="1">
    <location>
        <begin position="6"/>
        <end position="158"/>
    </location>
</feature>
<name>A0A100WSJ1_MYCFO</name>
<proteinExistence type="predicted"/>
<dbReference type="AlphaFoldDB" id="A0A100WSJ1"/>
<dbReference type="Pfam" id="PF22481">
    <property type="entry name" value="DUF6985"/>
    <property type="match status" value="1"/>
</dbReference>
<accession>A0A100WSJ1</accession>
<gene>
    <name evidence="2" type="ORF">RMCFA_3799</name>
</gene>
<protein>
    <recommendedName>
        <fullName evidence="1">DUF6985 domain-containing protein</fullName>
    </recommendedName>
</protein>
<organism evidence="2 3">
    <name type="scientific">Mycolicibacterium fortuitum subsp. acetamidolyticum</name>
    <dbReference type="NCBI Taxonomy" id="144550"/>
    <lineage>
        <taxon>Bacteria</taxon>
        <taxon>Bacillati</taxon>
        <taxon>Actinomycetota</taxon>
        <taxon>Actinomycetes</taxon>
        <taxon>Mycobacteriales</taxon>
        <taxon>Mycobacteriaceae</taxon>
        <taxon>Mycolicibacterium</taxon>
    </lineage>
</organism>
<dbReference type="InterPro" id="IPR054254">
    <property type="entry name" value="DUF6985"/>
</dbReference>
<evidence type="ECO:0000313" key="3">
    <source>
        <dbReference type="Proteomes" id="UP000069705"/>
    </source>
</evidence>
<evidence type="ECO:0000313" key="2">
    <source>
        <dbReference type="EMBL" id="GAT03687.1"/>
    </source>
</evidence>
<comment type="caution">
    <text evidence="2">The sequence shown here is derived from an EMBL/GenBank/DDBJ whole genome shotgun (WGS) entry which is preliminary data.</text>
</comment>
<sequence length="159" mass="17625">MTDTVLGAIAYSEPGGWEGSYTILFLGREVTVRMALGGWDEADPVEPVQRDAVEQFTARKAELCAQADDALYAEYLQRRPELREQFGDDADRLMPIIDGKEGLSNLVAPDFFQVPLPRRGSTDRVVALMYNCSWDVELGLAVKFVNESIAEVGPQNIVL</sequence>
<reference evidence="2 3" key="1">
    <citation type="journal article" date="2016" name="Genome Announc.">
        <title>Draft Genome Sequences of Five Rapidly Growing Mycobacterium Species, M. thermoresistibile, M. fortuitum subsp. acetamidolyticum, M. canariasense, M. brisbanense, and M. novocastrense.</title>
        <authorList>
            <person name="Katahira K."/>
            <person name="Ogura Y."/>
            <person name="Gotoh Y."/>
            <person name="Hayashi T."/>
        </authorList>
    </citation>
    <scope>NUCLEOTIDE SEQUENCE [LARGE SCALE GENOMIC DNA]</scope>
    <source>
        <strain evidence="2 3">JCM6368</strain>
    </source>
</reference>
<reference evidence="3" key="2">
    <citation type="submission" date="2016-02" db="EMBL/GenBank/DDBJ databases">
        <title>Draft genome sequence of five rapidly growing Mycobacterium species.</title>
        <authorList>
            <person name="Katahira K."/>
            <person name="Gotou Y."/>
            <person name="Iida K."/>
            <person name="Ogura Y."/>
            <person name="Hayashi T."/>
        </authorList>
    </citation>
    <scope>NUCLEOTIDE SEQUENCE [LARGE SCALE GENOMIC DNA]</scope>
    <source>
        <strain evidence="3">JCM6368</strain>
    </source>
</reference>
<evidence type="ECO:0000259" key="1">
    <source>
        <dbReference type="Pfam" id="PF22481"/>
    </source>
</evidence>